<protein>
    <recommendedName>
        <fullName evidence="6">Cobalt-precorrin-2 C(20)-methyltransferase</fullName>
        <ecNumber evidence="6">2.1.1.151</ecNumber>
    </recommendedName>
</protein>
<comment type="catalytic activity">
    <reaction evidence="6">
        <text>Co-precorrin-2 + S-adenosyl-L-methionine = Co-precorrin-3 + S-adenosyl-L-homocysteine + H(+)</text>
        <dbReference type="Rhea" id="RHEA:17997"/>
        <dbReference type="ChEBI" id="CHEBI:15378"/>
        <dbReference type="ChEBI" id="CHEBI:57856"/>
        <dbReference type="ChEBI" id="CHEBI:59789"/>
        <dbReference type="ChEBI" id="CHEBI:60053"/>
        <dbReference type="ChEBI" id="CHEBI:60060"/>
        <dbReference type="EC" id="2.1.1.151"/>
    </reaction>
</comment>
<organism evidence="8 9">
    <name type="scientific">Porphyromonas loveana</name>
    <dbReference type="NCBI Taxonomy" id="1884669"/>
    <lineage>
        <taxon>Bacteria</taxon>
        <taxon>Pseudomonadati</taxon>
        <taxon>Bacteroidota</taxon>
        <taxon>Bacteroidia</taxon>
        <taxon>Bacteroidales</taxon>
        <taxon>Porphyromonadaceae</taxon>
        <taxon>Porphyromonas</taxon>
    </lineage>
</organism>
<dbReference type="InterPro" id="IPR014776">
    <property type="entry name" value="4pyrrole_Mease_sub2"/>
</dbReference>
<dbReference type="GO" id="GO:0030788">
    <property type="term" value="F:precorrin-2 C20-methyltransferase activity"/>
    <property type="evidence" value="ECO:0007669"/>
    <property type="project" value="InterPro"/>
</dbReference>
<dbReference type="Proteomes" id="UP000245462">
    <property type="component" value="Unassembled WGS sequence"/>
</dbReference>
<keyword evidence="3 8" id="KW-0489">Methyltransferase</keyword>
<evidence type="ECO:0000256" key="6">
    <source>
        <dbReference type="PIRNR" id="PIRNR036427"/>
    </source>
</evidence>
<dbReference type="EMBL" id="QEKY01000013">
    <property type="protein sequence ID" value="PVZ08380.1"/>
    <property type="molecule type" value="Genomic_DNA"/>
</dbReference>
<keyword evidence="4 8" id="KW-0808">Transferase</keyword>
<dbReference type="CDD" id="cd11645">
    <property type="entry name" value="Precorrin_2_C20_MT"/>
    <property type="match status" value="1"/>
</dbReference>
<dbReference type="Gene3D" id="3.30.950.10">
    <property type="entry name" value="Methyltransferase, Cobalt-precorrin-4 Transmethylase, Domain 2"/>
    <property type="match status" value="1"/>
</dbReference>
<dbReference type="PANTHER" id="PTHR43467:SF2">
    <property type="entry name" value="COBALT-PRECORRIN-2 C(20)-METHYLTRANSFERASE"/>
    <property type="match status" value="1"/>
</dbReference>
<comment type="similarity">
    <text evidence="6">Belongs to the precorrin methyltransferase family.</text>
</comment>
<evidence type="ECO:0000256" key="4">
    <source>
        <dbReference type="ARBA" id="ARBA00022679"/>
    </source>
</evidence>
<comment type="caution">
    <text evidence="8">The sequence shown here is derived from an EMBL/GenBank/DDBJ whole genome shotgun (WGS) entry which is preliminary data.</text>
</comment>
<reference evidence="8 9" key="1">
    <citation type="submission" date="2018-04" db="EMBL/GenBank/DDBJ databases">
        <title>Genomic Encyclopedia of Type Strains, Phase IV (KMG-IV): sequencing the most valuable type-strain genomes for metagenomic binning, comparative biology and taxonomic classification.</title>
        <authorList>
            <person name="Goeker M."/>
        </authorList>
    </citation>
    <scope>NUCLEOTIDE SEQUENCE [LARGE SCALE GENOMIC DNA]</scope>
    <source>
        <strain evidence="8 9">DSM 28520</strain>
    </source>
</reference>
<proteinExistence type="inferred from homology"/>
<dbReference type="Pfam" id="PF00590">
    <property type="entry name" value="TP_methylase"/>
    <property type="match status" value="1"/>
</dbReference>
<dbReference type="Gene3D" id="3.40.1010.10">
    <property type="entry name" value="Cobalt-precorrin-4 Transmethylase, Domain 1"/>
    <property type="match status" value="1"/>
</dbReference>
<name>A0A2U1F8S1_9PORP</name>
<dbReference type="PANTHER" id="PTHR43467">
    <property type="entry name" value="COBALT-PRECORRIN-2 C(20)-METHYLTRANSFERASE"/>
    <property type="match status" value="1"/>
</dbReference>
<dbReference type="SUPFAM" id="SSF53790">
    <property type="entry name" value="Tetrapyrrole methylase"/>
    <property type="match status" value="1"/>
</dbReference>
<dbReference type="InterPro" id="IPR014777">
    <property type="entry name" value="4pyrrole_Mease_sub1"/>
</dbReference>
<evidence type="ECO:0000256" key="5">
    <source>
        <dbReference type="ARBA" id="ARBA00022691"/>
    </source>
</evidence>
<comment type="subunit">
    <text evidence="6">Homodimer.</text>
</comment>
<keyword evidence="9" id="KW-1185">Reference proteome</keyword>
<evidence type="ECO:0000313" key="8">
    <source>
        <dbReference type="EMBL" id="PVZ08380.1"/>
    </source>
</evidence>
<dbReference type="PIRSF" id="PIRSF036427">
    <property type="entry name" value="Precrrn-2_mtase"/>
    <property type="match status" value="1"/>
</dbReference>
<evidence type="ECO:0000256" key="2">
    <source>
        <dbReference type="ARBA" id="ARBA00022573"/>
    </source>
</evidence>
<keyword evidence="2" id="KW-0169">Cobalamin biosynthesis</keyword>
<evidence type="ECO:0000259" key="7">
    <source>
        <dbReference type="Pfam" id="PF00590"/>
    </source>
</evidence>
<evidence type="ECO:0000313" key="9">
    <source>
        <dbReference type="Proteomes" id="UP000245462"/>
    </source>
</evidence>
<dbReference type="InterPro" id="IPR035996">
    <property type="entry name" value="4pyrrol_Methylase_sf"/>
</dbReference>
<comment type="pathway">
    <text evidence="1">Cofactor biosynthesis; adenosylcobalamin biosynthesis.</text>
</comment>
<sequence length="238" mass="26281">MNAHSRFDVQFVSLGPGHPDLITLAALKALLQCDHIYYPVTVSPSGKKTSRAEEIILAHDIDTTKLRPYTLPMNKDRSEAMRAYEDVATQCLADYREGLSVVVAAEGDAGFYSSTHCISDALLCKGCPFRYIPGVPAFIAGGAHAGLSITRLDEELQIIPGNATTEKLGDALTEGRKVLIMKLSRCEKVVKDFLEMNKDVAAVYFENVGTPDEFISTGIEDLLPRPFPYFSMMWLWSK</sequence>
<keyword evidence="5" id="KW-0949">S-adenosyl-L-methionine</keyword>
<gene>
    <name evidence="8" type="ORF">C7382_11333</name>
</gene>
<evidence type="ECO:0000256" key="3">
    <source>
        <dbReference type="ARBA" id="ARBA00022603"/>
    </source>
</evidence>
<dbReference type="GO" id="GO:0043781">
    <property type="term" value="F:cobalt-factor II C20-methyltransferase activity"/>
    <property type="evidence" value="ECO:0007669"/>
    <property type="project" value="UniProtKB-EC"/>
</dbReference>
<dbReference type="OrthoDB" id="9815856at2"/>
<feature type="domain" description="Tetrapyrrole methylase" evidence="7">
    <location>
        <begin position="10"/>
        <end position="216"/>
    </location>
</feature>
<dbReference type="GO" id="GO:0032259">
    <property type="term" value="P:methylation"/>
    <property type="evidence" value="ECO:0007669"/>
    <property type="project" value="UniProtKB-KW"/>
</dbReference>
<dbReference type="GO" id="GO:0009236">
    <property type="term" value="P:cobalamin biosynthetic process"/>
    <property type="evidence" value="ECO:0007669"/>
    <property type="project" value="UniProtKB-UniRule"/>
</dbReference>
<evidence type="ECO:0000256" key="1">
    <source>
        <dbReference type="ARBA" id="ARBA00004953"/>
    </source>
</evidence>
<comment type="function">
    <text evidence="6">Methylates cobalt-precorrin-2 at the C-20 position to produce cobalt-precorrin-3A in the anaerobic cobalamin biosynthesis pathway.</text>
</comment>
<dbReference type="AlphaFoldDB" id="A0A2U1F8S1"/>
<dbReference type="EC" id="2.1.1.151" evidence="6"/>
<dbReference type="InterPro" id="IPR000878">
    <property type="entry name" value="4pyrrol_Mease"/>
</dbReference>
<dbReference type="RefSeq" id="WP_116679737.1">
    <property type="nucleotide sequence ID" value="NZ_JBGZHV010000183.1"/>
</dbReference>
<dbReference type="InterPro" id="IPR012382">
    <property type="entry name" value="CobI/CbiL"/>
</dbReference>
<dbReference type="GeneID" id="94551202"/>
<accession>A0A2U1F8S1</accession>